<comment type="caution">
    <text evidence="1">The sequence shown here is derived from an EMBL/GenBank/DDBJ whole genome shotgun (WGS) entry which is preliminary data.</text>
</comment>
<reference evidence="1 2" key="1">
    <citation type="submission" date="2024-02" db="EMBL/GenBank/DDBJ databases">
        <authorList>
            <person name="Daric V."/>
            <person name="Darras S."/>
        </authorList>
    </citation>
    <scope>NUCLEOTIDE SEQUENCE [LARGE SCALE GENOMIC DNA]</scope>
</reference>
<gene>
    <name evidence="1" type="ORF">CVLEPA_LOCUS2853</name>
</gene>
<sequence length="130" mass="14880">MLCKYFHEDPNELLLKEDEDVPLNPCIVAHGPDVLTSKRFYIFVDKKCAFDYINSALEAVTLPSACYYVFNVRYPEELSATLELLQRNFANIDPLHGSKTKHHGQKARKKGINGKLLSFYNAINNFEVLV</sequence>
<evidence type="ECO:0000313" key="1">
    <source>
        <dbReference type="EMBL" id="CAK8673067.1"/>
    </source>
</evidence>
<dbReference type="EMBL" id="CAWYQH010000002">
    <property type="protein sequence ID" value="CAK8673067.1"/>
    <property type="molecule type" value="Genomic_DNA"/>
</dbReference>
<dbReference type="Proteomes" id="UP001642483">
    <property type="component" value="Unassembled WGS sequence"/>
</dbReference>
<accession>A0ABP0F459</accession>
<evidence type="ECO:0000313" key="2">
    <source>
        <dbReference type="Proteomes" id="UP001642483"/>
    </source>
</evidence>
<keyword evidence="2" id="KW-1185">Reference proteome</keyword>
<organism evidence="1 2">
    <name type="scientific">Clavelina lepadiformis</name>
    <name type="common">Light-bulb sea squirt</name>
    <name type="synonym">Ascidia lepadiformis</name>
    <dbReference type="NCBI Taxonomy" id="159417"/>
    <lineage>
        <taxon>Eukaryota</taxon>
        <taxon>Metazoa</taxon>
        <taxon>Chordata</taxon>
        <taxon>Tunicata</taxon>
        <taxon>Ascidiacea</taxon>
        <taxon>Aplousobranchia</taxon>
        <taxon>Clavelinidae</taxon>
        <taxon>Clavelina</taxon>
    </lineage>
</organism>
<protein>
    <submittedName>
        <fullName evidence="1">Uncharacterized protein</fullName>
    </submittedName>
</protein>
<proteinExistence type="predicted"/>
<name>A0ABP0F459_CLALP</name>